<accession>A0ABW1A8T7</accession>
<evidence type="ECO:0000259" key="2">
    <source>
        <dbReference type="Pfam" id="PF00501"/>
    </source>
</evidence>
<dbReference type="PANTHER" id="PTHR43767:SF1">
    <property type="entry name" value="NONRIBOSOMAL PEPTIDE SYNTHASE PES1 (EUROFUNG)-RELATED"/>
    <property type="match status" value="1"/>
</dbReference>
<dbReference type="SUPFAM" id="SSF56801">
    <property type="entry name" value="Acetyl-CoA synthetase-like"/>
    <property type="match status" value="1"/>
</dbReference>
<feature type="domain" description="AMP-binding enzyme C-terminal" evidence="3">
    <location>
        <begin position="426"/>
        <end position="503"/>
    </location>
</feature>
<feature type="domain" description="AMP-dependent synthetase/ligase" evidence="2">
    <location>
        <begin position="19"/>
        <end position="376"/>
    </location>
</feature>
<dbReference type="PROSITE" id="PS00455">
    <property type="entry name" value="AMP_BINDING"/>
    <property type="match status" value="1"/>
</dbReference>
<sequence length="526" mass="57255">MQQSQDAEAARAVGIAQVFRQSARQHADRVAVESQDGVRLTYRDLDRLAAGVAAFLLRQGVGRGDRVAVMSDPCPEYIAVNLAVAKLGVTVVGINTRYGVRDAEYCVRDSGAKIVFFDRRHREVAEEAAGAADRVELDLHGSGGGRTRSLGAVLESTDPASVPELGRPSDIHTVIYTSGTTGQPKGAMISQAAAAVRALRLVSWFGLTGRDAFLGWLPLFHTSGEEPLNATFLSGGRYLTFRRADPERLVEAVDDRGGTWSWFLPGMFAEFLDAARARRSPLRGLRFGGGYGNLLPARLLDDLLERGVDFVDLFGQTESSLLVAANRISGTGERDWRKYPTPMLDIRIVRPDGSETEVGEPGECVVRGPSVMSGYLNRPEATAETFQGGRLHTGDLLVRTHDGALRFVDRKKYLIKTGGENVYPLEVEAALASHPDVAEACVIGVPDDRWGETVKAFVVPHPGRAPDRAALDAHCQSRLARFKRPRLIEFIDGRDVPRSTTGKVIRSELGARPVRDDQRVPSPPSP</sequence>
<evidence type="ECO:0000256" key="1">
    <source>
        <dbReference type="SAM" id="MobiDB-lite"/>
    </source>
</evidence>
<comment type="caution">
    <text evidence="4">The sequence shown here is derived from an EMBL/GenBank/DDBJ whole genome shotgun (WGS) entry which is preliminary data.</text>
</comment>
<dbReference type="Gene3D" id="3.30.300.30">
    <property type="match status" value="1"/>
</dbReference>
<dbReference type="Pfam" id="PF00501">
    <property type="entry name" value="AMP-binding"/>
    <property type="match status" value="1"/>
</dbReference>
<dbReference type="EMBL" id="JBHSON010000077">
    <property type="protein sequence ID" value="MFC5751921.1"/>
    <property type="molecule type" value="Genomic_DNA"/>
</dbReference>
<dbReference type="RefSeq" id="WP_378287883.1">
    <property type="nucleotide sequence ID" value="NZ_JBHSON010000077.1"/>
</dbReference>
<dbReference type="Pfam" id="PF13193">
    <property type="entry name" value="AMP-binding_C"/>
    <property type="match status" value="1"/>
</dbReference>
<dbReference type="InterPro" id="IPR045851">
    <property type="entry name" value="AMP-bd_C_sf"/>
</dbReference>
<name>A0ABW1A8T7_9ACTN</name>
<dbReference type="Gene3D" id="3.40.50.12780">
    <property type="entry name" value="N-terminal domain of ligase-like"/>
    <property type="match status" value="1"/>
</dbReference>
<dbReference type="InterPro" id="IPR050237">
    <property type="entry name" value="ATP-dep_AMP-bd_enzyme"/>
</dbReference>
<organism evidence="4 5">
    <name type="scientific">Actinomadura rugatobispora</name>
    <dbReference type="NCBI Taxonomy" id="1994"/>
    <lineage>
        <taxon>Bacteria</taxon>
        <taxon>Bacillati</taxon>
        <taxon>Actinomycetota</taxon>
        <taxon>Actinomycetes</taxon>
        <taxon>Streptosporangiales</taxon>
        <taxon>Thermomonosporaceae</taxon>
        <taxon>Actinomadura</taxon>
    </lineage>
</organism>
<feature type="region of interest" description="Disordered" evidence="1">
    <location>
        <begin position="504"/>
        <end position="526"/>
    </location>
</feature>
<dbReference type="InterPro" id="IPR025110">
    <property type="entry name" value="AMP-bd_C"/>
</dbReference>
<dbReference type="InterPro" id="IPR020845">
    <property type="entry name" value="AMP-binding_CS"/>
</dbReference>
<evidence type="ECO:0000313" key="4">
    <source>
        <dbReference type="EMBL" id="MFC5751921.1"/>
    </source>
</evidence>
<evidence type="ECO:0000313" key="5">
    <source>
        <dbReference type="Proteomes" id="UP001596074"/>
    </source>
</evidence>
<gene>
    <name evidence="4" type="ORF">ACFPZN_40465</name>
</gene>
<protein>
    <submittedName>
        <fullName evidence="4">Class I adenylate-forming enzyme family protein</fullName>
    </submittedName>
</protein>
<dbReference type="InterPro" id="IPR000873">
    <property type="entry name" value="AMP-dep_synth/lig_dom"/>
</dbReference>
<dbReference type="PANTHER" id="PTHR43767">
    <property type="entry name" value="LONG-CHAIN-FATTY-ACID--COA LIGASE"/>
    <property type="match status" value="1"/>
</dbReference>
<proteinExistence type="predicted"/>
<dbReference type="InterPro" id="IPR042099">
    <property type="entry name" value="ANL_N_sf"/>
</dbReference>
<evidence type="ECO:0000259" key="3">
    <source>
        <dbReference type="Pfam" id="PF13193"/>
    </source>
</evidence>
<keyword evidence="5" id="KW-1185">Reference proteome</keyword>
<dbReference type="Proteomes" id="UP001596074">
    <property type="component" value="Unassembled WGS sequence"/>
</dbReference>
<reference evidence="5" key="1">
    <citation type="journal article" date="2019" name="Int. J. Syst. Evol. Microbiol.">
        <title>The Global Catalogue of Microorganisms (GCM) 10K type strain sequencing project: providing services to taxonomists for standard genome sequencing and annotation.</title>
        <authorList>
            <consortium name="The Broad Institute Genomics Platform"/>
            <consortium name="The Broad Institute Genome Sequencing Center for Infectious Disease"/>
            <person name="Wu L."/>
            <person name="Ma J."/>
        </authorList>
    </citation>
    <scope>NUCLEOTIDE SEQUENCE [LARGE SCALE GENOMIC DNA]</scope>
    <source>
        <strain evidence="5">KCTC 42087</strain>
    </source>
</reference>